<feature type="domain" description="VanZ-like" evidence="2">
    <location>
        <begin position="42"/>
        <end position="114"/>
    </location>
</feature>
<keyword evidence="4" id="KW-1185">Reference proteome</keyword>
<dbReference type="InterPro" id="IPR006976">
    <property type="entry name" value="VanZ-like"/>
</dbReference>
<reference evidence="3 4" key="1">
    <citation type="submission" date="2018-11" db="EMBL/GenBank/DDBJ databases">
        <title>Novel bacteria species description.</title>
        <authorList>
            <person name="Han J.-H."/>
        </authorList>
    </citation>
    <scope>NUCLEOTIDE SEQUENCE [LARGE SCALE GENOMIC DNA]</scope>
    <source>
        <strain evidence="3 4">KCTC23259</strain>
    </source>
</reference>
<feature type="transmembrane region" description="Helical" evidence="1">
    <location>
        <begin position="94"/>
        <end position="114"/>
    </location>
</feature>
<organism evidence="3 4">
    <name type="scientific">Lacihabitans soyangensis</name>
    <dbReference type="NCBI Taxonomy" id="869394"/>
    <lineage>
        <taxon>Bacteria</taxon>
        <taxon>Pseudomonadati</taxon>
        <taxon>Bacteroidota</taxon>
        <taxon>Cytophagia</taxon>
        <taxon>Cytophagales</taxon>
        <taxon>Leadbetterellaceae</taxon>
        <taxon>Lacihabitans</taxon>
    </lineage>
</organism>
<keyword evidence="1" id="KW-0812">Transmembrane</keyword>
<comment type="caution">
    <text evidence="3">The sequence shown here is derived from an EMBL/GenBank/DDBJ whole genome shotgun (WGS) entry which is preliminary data.</text>
</comment>
<protein>
    <submittedName>
        <fullName evidence="3">VanZ family protein</fullName>
    </submittedName>
</protein>
<keyword evidence="1" id="KW-0472">Membrane</keyword>
<gene>
    <name evidence="3" type="ORF">EGI31_17125</name>
</gene>
<evidence type="ECO:0000256" key="1">
    <source>
        <dbReference type="SAM" id="Phobius"/>
    </source>
</evidence>
<evidence type="ECO:0000313" key="3">
    <source>
        <dbReference type="EMBL" id="MCP9764663.1"/>
    </source>
</evidence>
<feature type="transmembrane region" description="Helical" evidence="1">
    <location>
        <begin position="12"/>
        <end position="32"/>
    </location>
</feature>
<dbReference type="Proteomes" id="UP001204144">
    <property type="component" value="Unassembled WGS sequence"/>
</dbReference>
<dbReference type="RefSeq" id="WP_255038355.1">
    <property type="nucleotide sequence ID" value="NZ_RJUF01000175.1"/>
</dbReference>
<feature type="transmembrane region" description="Helical" evidence="1">
    <location>
        <begin position="67"/>
        <end position="88"/>
    </location>
</feature>
<dbReference type="PANTHER" id="PTHR28008">
    <property type="entry name" value="DOMAIN PROTEIN, PUTATIVE (AFU_ORTHOLOGUE AFUA_3G10980)-RELATED"/>
    <property type="match status" value="1"/>
</dbReference>
<name>A0AAE3KU28_9BACT</name>
<dbReference type="AlphaFoldDB" id="A0AAE3KU28"/>
<evidence type="ECO:0000313" key="4">
    <source>
        <dbReference type="Proteomes" id="UP001204144"/>
    </source>
</evidence>
<feature type="transmembrane region" description="Helical" evidence="1">
    <location>
        <begin position="44"/>
        <end position="60"/>
    </location>
</feature>
<evidence type="ECO:0000259" key="2">
    <source>
        <dbReference type="Pfam" id="PF04892"/>
    </source>
</evidence>
<accession>A0AAE3KU28</accession>
<keyword evidence="1" id="KW-1133">Transmembrane helix</keyword>
<dbReference type="Pfam" id="PF04892">
    <property type="entry name" value="VanZ"/>
    <property type="match status" value="1"/>
</dbReference>
<dbReference type="PANTHER" id="PTHR28008:SF1">
    <property type="entry name" value="DOMAIN PROTEIN, PUTATIVE (AFU_ORTHOLOGUE AFUA_3G10980)-RELATED"/>
    <property type="match status" value="1"/>
</dbReference>
<sequence length="119" mass="13686">MFLKKLHDLFYLKPHFTIFLTVVIAILCFIPSERIPDVTDDKTAHFVAFAILGFSWFMFLKNYVKVAIGLSFFAVFIEVVQYLLPVSFHRAFDLLDILADILGIFIGFAVAFVFNKVVK</sequence>
<proteinExistence type="predicted"/>
<dbReference type="EMBL" id="RJUF01000175">
    <property type="protein sequence ID" value="MCP9764663.1"/>
    <property type="molecule type" value="Genomic_DNA"/>
</dbReference>